<dbReference type="InterPro" id="IPR008979">
    <property type="entry name" value="Galactose-bd-like_sf"/>
</dbReference>
<organism evidence="2 3">
    <name type="scientific">Aequorivita antarctica</name>
    <dbReference type="NCBI Taxonomy" id="153266"/>
    <lineage>
        <taxon>Bacteria</taxon>
        <taxon>Pseudomonadati</taxon>
        <taxon>Bacteroidota</taxon>
        <taxon>Flavobacteriia</taxon>
        <taxon>Flavobacteriales</taxon>
        <taxon>Flavobacteriaceae</taxon>
        <taxon>Aequorivita</taxon>
    </lineage>
</organism>
<keyword evidence="1" id="KW-0472">Membrane</keyword>
<sequence length="409" mass="47998">MMWKNKSLFFIFLLIAEISFSQIDDYNYSREINGVSETWHSIELPDALFGKVSNSLNDFRIYGITETDTIEVPYLLKIASEKQTDEKIDFTLLNASKKGEAYFFTFEIPSEKAINEIQLNFKQQNFNWLVNLEGSQDNSEWFSIVKDYRILSIKNEQTDYQFTNVRFPKSKYRYLRFQIKASEKPDLITAETQLSSFESPVFKTYPVKSFVTTENKDSKKTILDIDFSEPLPISLISLKINDSIDYYRPVTIKYLRDSINTEKGWKYNFNTMETSVLSSLENNDLYFYSTITKKLRIEIENFDNRPLKIEGVTAKGYVHQLVARFAEPATYYLVYGNPKANKPNYDITKFTENIPTNIAAVKLSEEKTIHKKEVSKRSPLFENKLWLWFIMAVIIILLGWFTIKMIRKK</sequence>
<evidence type="ECO:0000313" key="2">
    <source>
        <dbReference type="EMBL" id="TXD72149.1"/>
    </source>
</evidence>
<evidence type="ECO:0000256" key="1">
    <source>
        <dbReference type="SAM" id="Phobius"/>
    </source>
</evidence>
<dbReference type="Proteomes" id="UP000321497">
    <property type="component" value="Unassembled WGS sequence"/>
</dbReference>
<dbReference type="EMBL" id="VORT01000010">
    <property type="protein sequence ID" value="TXD72149.1"/>
    <property type="molecule type" value="Genomic_DNA"/>
</dbReference>
<reference evidence="2 3" key="1">
    <citation type="submission" date="2019-08" db="EMBL/GenBank/DDBJ databases">
        <title>Genome of Aequorivita antarctica SW49 (type strain).</title>
        <authorList>
            <person name="Bowman J.P."/>
        </authorList>
    </citation>
    <scope>NUCLEOTIDE SEQUENCE [LARGE SCALE GENOMIC DNA]</scope>
    <source>
        <strain evidence="2 3">SW49</strain>
    </source>
</reference>
<dbReference type="Pfam" id="PF13163">
    <property type="entry name" value="DUF3999"/>
    <property type="match status" value="1"/>
</dbReference>
<name>A0A5C6YWZ9_9FLAO</name>
<dbReference type="RefSeq" id="WP_111844771.1">
    <property type="nucleotide sequence ID" value="NZ_UEGI01000009.1"/>
</dbReference>
<comment type="caution">
    <text evidence="2">The sequence shown here is derived from an EMBL/GenBank/DDBJ whole genome shotgun (WGS) entry which is preliminary data.</text>
</comment>
<keyword evidence="1" id="KW-0812">Transmembrane</keyword>
<dbReference type="SUPFAM" id="SSF49785">
    <property type="entry name" value="Galactose-binding domain-like"/>
    <property type="match status" value="1"/>
</dbReference>
<protein>
    <submittedName>
        <fullName evidence="2">DUF3999 family protein</fullName>
    </submittedName>
</protein>
<dbReference type="OrthoDB" id="994644at2"/>
<accession>A0A5C6YWZ9</accession>
<proteinExistence type="predicted"/>
<dbReference type="AlphaFoldDB" id="A0A5C6YWZ9"/>
<keyword evidence="3" id="KW-1185">Reference proteome</keyword>
<keyword evidence="1" id="KW-1133">Transmembrane helix</keyword>
<dbReference type="Gene3D" id="2.60.120.260">
    <property type="entry name" value="Galactose-binding domain-like"/>
    <property type="match status" value="1"/>
</dbReference>
<dbReference type="InterPro" id="IPR025060">
    <property type="entry name" value="DUF3999"/>
</dbReference>
<feature type="transmembrane region" description="Helical" evidence="1">
    <location>
        <begin position="385"/>
        <end position="403"/>
    </location>
</feature>
<gene>
    <name evidence="2" type="ORF">ESU54_13955</name>
</gene>
<evidence type="ECO:0000313" key="3">
    <source>
        <dbReference type="Proteomes" id="UP000321497"/>
    </source>
</evidence>